<dbReference type="FunFam" id="3.30.300.30:FF:000008">
    <property type="entry name" value="2,3-dihydroxybenzoate-AMP ligase"/>
    <property type="match status" value="1"/>
</dbReference>
<dbReference type="InterPro" id="IPR045851">
    <property type="entry name" value="AMP-bd_C_sf"/>
</dbReference>
<dbReference type="PANTHER" id="PTHR43767">
    <property type="entry name" value="LONG-CHAIN-FATTY-ACID--COA LIGASE"/>
    <property type="match status" value="1"/>
</dbReference>
<dbReference type="CDD" id="cd05936">
    <property type="entry name" value="FC-FACS_FadD_like"/>
    <property type="match status" value="1"/>
</dbReference>
<gene>
    <name evidence="5" type="ORF">DFJ65_0420</name>
</gene>
<dbReference type="PANTHER" id="PTHR43767:SF12">
    <property type="entry name" value="AMP-DEPENDENT SYNTHETASE AND LIGASE"/>
    <property type="match status" value="1"/>
</dbReference>
<dbReference type="PROSITE" id="PS00455">
    <property type="entry name" value="AMP_BINDING"/>
    <property type="match status" value="1"/>
</dbReference>
<evidence type="ECO:0000259" key="3">
    <source>
        <dbReference type="Pfam" id="PF00501"/>
    </source>
</evidence>
<dbReference type="SUPFAM" id="SSF56801">
    <property type="entry name" value="Acetyl-CoA synthetase-like"/>
    <property type="match status" value="1"/>
</dbReference>
<comment type="caution">
    <text evidence="5">The sequence shown here is derived from an EMBL/GenBank/DDBJ whole genome shotgun (WGS) entry which is preliminary data.</text>
</comment>
<dbReference type="OrthoDB" id="9803968at2"/>
<evidence type="ECO:0000256" key="1">
    <source>
        <dbReference type="ARBA" id="ARBA00006432"/>
    </source>
</evidence>
<proteinExistence type="inferred from homology"/>
<evidence type="ECO:0000313" key="6">
    <source>
        <dbReference type="Proteomes" id="UP000256253"/>
    </source>
</evidence>
<dbReference type="InterPro" id="IPR020845">
    <property type="entry name" value="AMP-binding_CS"/>
</dbReference>
<comment type="similarity">
    <text evidence="1">Belongs to the ATP-dependent AMP-binding enzyme family.</text>
</comment>
<name>A0A3D9UJI0_9MICO</name>
<dbReference type="InterPro" id="IPR042099">
    <property type="entry name" value="ANL_N_sf"/>
</dbReference>
<sequence>MTNLATNLRNTATANPDQVALRLGEHSMTYAELADAAGRVATMLTERGVGPGDRVAMSLPNVFDFPVIFYGALQVGAAVVPMNPLFRPREVEYYLTDSGASILFGMAGDAAAGAEHADVPFVEVPMPQGLRATVAEFEPSTELVDRADDDTAVILYTSGTTGRPKGAELTHFSLDKNQEVVARTLMSITSDDIIMGCLPLFHVFGLTCSLNTAVARGATLVLVPRFEPNAVLEAMEQQHVTIFEGVPTMFQALLAAAGDREFDLSTLRLCASGGSAMPVEVMKRFEQRFGCMVLEGYGLSETSPVASFNHPDRERKPGSIGTPLEGVEMRLAQSDGSDSPEGEIGEIAIRGHLLMKGYWNRPDATADAIRDGWFFSGDLARVDDEGYFFIVDRSKDMIIRGGYNVYPREVEEALYEHPEIAEVAVIGVPHEHYGEEVVACVVRTPGSQLTEDEVKDFAKERVAAYKYPRHVRFIDELPKGATGKILKRELRDADGAAAGAPAAADTAEAQG</sequence>
<reference evidence="5 6" key="1">
    <citation type="submission" date="2018-08" db="EMBL/GenBank/DDBJ databases">
        <title>Sequencing the genomes of 1000 actinobacteria strains.</title>
        <authorList>
            <person name="Klenk H.-P."/>
        </authorList>
    </citation>
    <scope>NUCLEOTIDE SEQUENCE [LARGE SCALE GENOMIC DNA]</scope>
    <source>
        <strain evidence="5 6">DSM 22967</strain>
    </source>
</reference>
<keyword evidence="6" id="KW-1185">Reference proteome</keyword>
<dbReference type="Gene3D" id="3.30.300.30">
    <property type="match status" value="1"/>
</dbReference>
<dbReference type="GO" id="GO:0016877">
    <property type="term" value="F:ligase activity, forming carbon-sulfur bonds"/>
    <property type="evidence" value="ECO:0007669"/>
    <property type="project" value="UniProtKB-ARBA"/>
</dbReference>
<evidence type="ECO:0000259" key="4">
    <source>
        <dbReference type="Pfam" id="PF13193"/>
    </source>
</evidence>
<evidence type="ECO:0000256" key="2">
    <source>
        <dbReference type="ARBA" id="ARBA00022598"/>
    </source>
</evidence>
<accession>A0A3D9UJI0</accession>
<evidence type="ECO:0000313" key="5">
    <source>
        <dbReference type="EMBL" id="REF29469.1"/>
    </source>
</evidence>
<dbReference type="AlphaFoldDB" id="A0A3D9UJI0"/>
<dbReference type="InterPro" id="IPR025110">
    <property type="entry name" value="AMP-bd_C"/>
</dbReference>
<dbReference type="EMBL" id="QTUA01000001">
    <property type="protein sequence ID" value="REF29469.1"/>
    <property type="molecule type" value="Genomic_DNA"/>
</dbReference>
<dbReference type="InterPro" id="IPR000873">
    <property type="entry name" value="AMP-dep_synth/lig_dom"/>
</dbReference>
<dbReference type="Gene3D" id="3.40.50.12780">
    <property type="entry name" value="N-terminal domain of ligase-like"/>
    <property type="match status" value="1"/>
</dbReference>
<keyword evidence="2" id="KW-0436">Ligase</keyword>
<dbReference type="Pfam" id="PF00501">
    <property type="entry name" value="AMP-binding"/>
    <property type="match status" value="1"/>
</dbReference>
<dbReference type="NCBIfam" id="NF004837">
    <property type="entry name" value="PRK06187.1"/>
    <property type="match status" value="1"/>
</dbReference>
<dbReference type="InterPro" id="IPR050237">
    <property type="entry name" value="ATP-dep_AMP-bd_enzyme"/>
</dbReference>
<dbReference type="Proteomes" id="UP000256253">
    <property type="component" value="Unassembled WGS sequence"/>
</dbReference>
<protein>
    <submittedName>
        <fullName evidence="5">Long-chain acyl-CoA synthetase</fullName>
    </submittedName>
</protein>
<feature type="domain" description="AMP-dependent synthetase/ligase" evidence="3">
    <location>
        <begin position="9"/>
        <end position="359"/>
    </location>
</feature>
<feature type="domain" description="AMP-binding enzyme C-terminal" evidence="4">
    <location>
        <begin position="409"/>
        <end position="484"/>
    </location>
</feature>
<dbReference type="Pfam" id="PF13193">
    <property type="entry name" value="AMP-binding_C"/>
    <property type="match status" value="1"/>
</dbReference>
<dbReference type="RefSeq" id="WP_115921587.1">
    <property type="nucleotide sequence ID" value="NZ_QTUA01000001.1"/>
</dbReference>
<organism evidence="5 6">
    <name type="scientific">Calidifontibacter indicus</name>
    <dbReference type="NCBI Taxonomy" id="419650"/>
    <lineage>
        <taxon>Bacteria</taxon>
        <taxon>Bacillati</taxon>
        <taxon>Actinomycetota</taxon>
        <taxon>Actinomycetes</taxon>
        <taxon>Micrococcales</taxon>
        <taxon>Dermacoccaceae</taxon>
        <taxon>Calidifontibacter</taxon>
    </lineage>
</organism>